<dbReference type="PANTHER" id="PTHR13388">
    <property type="entry name" value="DETONATOR, ISOFORM E"/>
    <property type="match status" value="1"/>
</dbReference>
<organism evidence="12">
    <name type="scientific">Petromyzon marinus</name>
    <name type="common">Sea lamprey</name>
    <dbReference type="NCBI Taxonomy" id="7757"/>
    <lineage>
        <taxon>Eukaryota</taxon>
        <taxon>Metazoa</taxon>
        <taxon>Chordata</taxon>
        <taxon>Craniata</taxon>
        <taxon>Vertebrata</taxon>
        <taxon>Cyclostomata</taxon>
        <taxon>Hyperoartia</taxon>
        <taxon>Petromyzontiformes</taxon>
        <taxon>Petromyzontidae</taxon>
        <taxon>Petromyzon</taxon>
    </lineage>
</organism>
<reference evidence="12" key="2">
    <citation type="submission" date="2025-09" db="UniProtKB">
        <authorList>
            <consortium name="Ensembl"/>
        </authorList>
    </citation>
    <scope>IDENTIFICATION</scope>
</reference>
<evidence type="ECO:0000256" key="5">
    <source>
        <dbReference type="ARBA" id="ARBA00023136"/>
    </source>
</evidence>
<dbReference type="Pfam" id="PF15706">
    <property type="entry name" value="TMEM132_C"/>
    <property type="match status" value="1"/>
</dbReference>
<dbReference type="GeneTree" id="ENSGT00940000158942"/>
<feature type="compositionally biased region" description="Gly residues" evidence="6">
    <location>
        <begin position="565"/>
        <end position="576"/>
    </location>
</feature>
<feature type="domain" description="Transmembrane protein TMEM132 fifth" evidence="10">
    <location>
        <begin position="95"/>
        <end position="230"/>
    </location>
</feature>
<name>S4RJ85_PETMA</name>
<feature type="transmembrane region" description="Helical" evidence="7">
    <location>
        <begin position="469"/>
        <end position="494"/>
    </location>
</feature>
<feature type="domain" description="Transmembrane protein TMEM132 sixth" evidence="11">
    <location>
        <begin position="231"/>
        <end position="346"/>
    </location>
</feature>
<dbReference type="Ensembl" id="ENSPMAT00000005286.1">
    <property type="protein sequence ID" value="ENSPMAP00000005267.1"/>
    <property type="gene ID" value="ENSPMAG00000004815.1"/>
</dbReference>
<evidence type="ECO:0000256" key="2">
    <source>
        <dbReference type="ARBA" id="ARBA00006166"/>
    </source>
</evidence>
<keyword evidence="4 7" id="KW-1133">Transmembrane helix</keyword>
<dbReference type="PANTHER" id="PTHR13388:SF11">
    <property type="entry name" value="DETONATOR, ISOFORM E"/>
    <property type="match status" value="1"/>
</dbReference>
<comment type="subcellular location">
    <subcellularLocation>
        <location evidence="1">Membrane</location>
        <topology evidence="1">Single-pass type I membrane protein</topology>
    </subcellularLocation>
</comment>
<dbReference type="Pfam" id="PF23487">
    <property type="entry name" value="Ig_TMEM132_6th"/>
    <property type="match status" value="1"/>
</dbReference>
<dbReference type="InterPro" id="IPR031436">
    <property type="entry name" value="TMEM132_C"/>
</dbReference>
<evidence type="ECO:0000259" key="8">
    <source>
        <dbReference type="Pfam" id="PF15706"/>
    </source>
</evidence>
<accession>S4RJ85</accession>
<keyword evidence="3 7" id="KW-0812">Transmembrane</keyword>
<sequence length="664" mass="72293">QAEELLNTAVLTGRTVALPLRVLVVEESGLVTDVSEEAQCYSLDEDVLKVSAGCEYAYVNGKERQGSTRARVHVSYEHMRASLDLTVWMPKLPLQIQISDTVLNPIKNWRVPNIGKRGPILETVEDDNEPKGRGCFLQSQHAQLRVWAQFCAANPDKLGQLTTMLGPDWTADVTPLVLDHMAVEDTSIAQLHEGKVLIGREPGTTAIQVLSPLSDSILGERAVTVSEEKVSVSGLHVTLLSGLSLSLRASSSEPSVVVASTTGLSIFTASKQEAILMIWLQYSDDTVVPLDVFSPREYLLTVSSLDQKVVSVTVPEGDAWPQIVAEGQGEGGLIRLELMICEACQKTRRRTTVVAAVADVHVRFSRPEESGYSGNEQSTESTKEGGDIIDEGSLTLKDIIPNGLGTTTEAGVGVKSTAGTNKNQIMIVPIGMDISRPSAYTDIPTATDSERVDEELQAQNTPGLSDLQIGMYVLLSVFCLAILVFLINCIVFTVRYKRKQSPQSQDEILTHSHEWIELTNPNADTTVQPQDSSAAVPKQGSCLVREGRRGRGVLKDKVSTASTSSGGGGGGTGRGRLQGRIRRQERQSDRMLVKGEPAVSSPTTQRKRVTFTTFMTVHSPVHGAEAYSSLPPTKEREIEWICLDTGYREPENLRNYIQSLTDTL</sequence>
<dbReference type="OMA" id="FRGCVRV"/>
<feature type="domain" description="Transmembrane protein family 132 fourth" evidence="9">
    <location>
        <begin position="2"/>
        <end position="92"/>
    </location>
</feature>
<dbReference type="GO" id="GO:0016020">
    <property type="term" value="C:membrane"/>
    <property type="evidence" value="ECO:0007669"/>
    <property type="project" value="UniProtKB-SubCell"/>
</dbReference>
<evidence type="ECO:0000259" key="10">
    <source>
        <dbReference type="Pfam" id="PF23486"/>
    </source>
</evidence>
<comment type="similarity">
    <text evidence="2">Belongs to the TMEM132 family.</text>
</comment>
<evidence type="ECO:0000259" key="11">
    <source>
        <dbReference type="Pfam" id="PF23487"/>
    </source>
</evidence>
<dbReference type="AlphaFoldDB" id="S4RJ85"/>
<protein>
    <recommendedName>
        <fullName evidence="13">Transmembrane protein 132D</fullName>
    </recommendedName>
</protein>
<dbReference type="Pfam" id="PF23486">
    <property type="entry name" value="Ig_TMEM132_5th"/>
    <property type="match status" value="1"/>
</dbReference>
<evidence type="ECO:0000256" key="1">
    <source>
        <dbReference type="ARBA" id="ARBA00004479"/>
    </source>
</evidence>
<dbReference type="HOGENOM" id="CLU_009871_2_0_1"/>
<evidence type="ECO:0000256" key="3">
    <source>
        <dbReference type="ARBA" id="ARBA00022692"/>
    </source>
</evidence>
<dbReference type="InterPro" id="IPR055423">
    <property type="entry name" value="Ig_TMEM132_5th"/>
</dbReference>
<dbReference type="InterPro" id="IPR055424">
    <property type="entry name" value="Ig_TMEM132_6th"/>
</dbReference>
<evidence type="ECO:0000256" key="6">
    <source>
        <dbReference type="SAM" id="MobiDB-lite"/>
    </source>
</evidence>
<keyword evidence="5 7" id="KW-0472">Membrane</keyword>
<feature type="region of interest" description="Disordered" evidence="6">
    <location>
        <begin position="553"/>
        <end position="589"/>
    </location>
</feature>
<evidence type="ECO:0000259" key="9">
    <source>
        <dbReference type="Pfam" id="PF16070"/>
    </source>
</evidence>
<dbReference type="InterPro" id="IPR031437">
    <property type="entry name" value="Ig_TMEM132_4th"/>
</dbReference>
<dbReference type="Pfam" id="PF16070">
    <property type="entry name" value="Ig_TMEM132_4th"/>
    <property type="match status" value="1"/>
</dbReference>
<evidence type="ECO:0000256" key="4">
    <source>
        <dbReference type="ARBA" id="ARBA00022989"/>
    </source>
</evidence>
<evidence type="ECO:0000313" key="12">
    <source>
        <dbReference type="Ensembl" id="ENSPMAP00000005267.1"/>
    </source>
</evidence>
<feature type="domain" description="Transmembrane protein TMEM132 C-terminal" evidence="8">
    <location>
        <begin position="445"/>
        <end position="520"/>
    </location>
</feature>
<reference evidence="12" key="1">
    <citation type="submission" date="2025-08" db="UniProtKB">
        <authorList>
            <consortium name="Ensembl"/>
        </authorList>
    </citation>
    <scope>IDENTIFICATION</scope>
</reference>
<dbReference type="InterPro" id="IPR026307">
    <property type="entry name" value="TMEM132"/>
</dbReference>
<proteinExistence type="inferred from homology"/>
<evidence type="ECO:0000256" key="7">
    <source>
        <dbReference type="SAM" id="Phobius"/>
    </source>
</evidence>
<feature type="region of interest" description="Disordered" evidence="6">
    <location>
        <begin position="366"/>
        <end position="387"/>
    </location>
</feature>
<evidence type="ECO:0008006" key="13">
    <source>
        <dbReference type="Google" id="ProtNLM"/>
    </source>
</evidence>